<reference evidence="4" key="3">
    <citation type="submission" date="2018-11" db="EMBL/GenBank/DDBJ databases">
        <title>Proposal to divide the Flavobacteriaceae and reorganize its genera based on Amino Acid Identity values calculated from whole genome sequences.</title>
        <authorList>
            <person name="Nicholson A.C."/>
            <person name="Gulvik C.A."/>
            <person name="Whitney A.M."/>
            <person name="Humrighouse B.W."/>
            <person name="Bell M."/>
            <person name="Holmes B."/>
            <person name="Steigerwalt A.G."/>
            <person name="Villarma A."/>
            <person name="Sheth M."/>
            <person name="Batra D."/>
            <person name="Pryor J."/>
            <person name="Bernardet J.-F."/>
            <person name="Hugo C."/>
            <person name="Kampfer P."/>
            <person name="Newman J."/>
            <person name="McQuiston J.R."/>
        </authorList>
    </citation>
    <scope>NUCLEOTIDE SEQUENCE [LARGE SCALE GENOMIC DNA]</scope>
    <source>
        <strain evidence="4">G0188</strain>
    </source>
</reference>
<dbReference type="Proteomes" id="UP000273270">
    <property type="component" value="Chromosome"/>
</dbReference>
<evidence type="ECO:0000313" key="3">
    <source>
        <dbReference type="Proteomes" id="UP000255224"/>
    </source>
</evidence>
<dbReference type="Proteomes" id="UP000255224">
    <property type="component" value="Unassembled WGS sequence"/>
</dbReference>
<sequence>MKKLLLAAVGLGLVVVSCGTKESSMSSSTSDSTATVTTKMVAPVATDSSKMAVTDSVGVDSVAAPRPAK</sequence>
<organism evidence="2 3">
    <name type="scientific">Chryseobacterium carnipullorum</name>
    <dbReference type="NCBI Taxonomy" id="1124835"/>
    <lineage>
        <taxon>Bacteria</taxon>
        <taxon>Pseudomonadati</taxon>
        <taxon>Bacteroidota</taxon>
        <taxon>Flavobacteriia</taxon>
        <taxon>Flavobacteriales</taxon>
        <taxon>Weeksellaceae</taxon>
        <taxon>Chryseobacterium group</taxon>
        <taxon>Chryseobacterium</taxon>
    </lineage>
</organism>
<keyword evidence="4" id="KW-1185">Reference proteome</keyword>
<gene>
    <name evidence="1" type="ORF">EG346_13955</name>
    <name evidence="2" type="ORF">NCTC13533_01243</name>
</gene>
<reference evidence="1" key="2">
    <citation type="submission" date="2018-11" db="EMBL/GenBank/DDBJ databases">
        <title>Proposal to divide the Flavobacteriaceae and reorganize its genera based on Amino Acid Identity values calculated from whole genome sequences.</title>
        <authorList>
            <person name="Nicholson A.C."/>
            <person name="Gulvik C.A."/>
            <person name="Whitney A.M."/>
            <person name="Humrighouse B.W."/>
            <person name="Bell M."/>
            <person name="Holmes B."/>
            <person name="Steigerwalt A."/>
            <person name="Villarma A."/>
            <person name="Sheth M."/>
            <person name="Batra D."/>
            <person name="Pryor J."/>
            <person name="Bernardet J.-F."/>
            <person name="Hugo C."/>
            <person name="Kampfer P."/>
            <person name="Newman J."/>
            <person name="Mcquiston J.R."/>
        </authorList>
    </citation>
    <scope>NUCLEOTIDE SEQUENCE [LARGE SCALE GENOMIC DNA]</scope>
    <source>
        <strain evidence="1">G0188</strain>
    </source>
</reference>
<protein>
    <submittedName>
        <fullName evidence="1">Cytochrome C551</fullName>
    </submittedName>
</protein>
<accession>A0A3G6NE23</accession>
<dbReference type="EMBL" id="CP033920">
    <property type="protein sequence ID" value="AZA49212.1"/>
    <property type="molecule type" value="Genomic_DNA"/>
</dbReference>
<dbReference type="STRING" id="297244.SAMN05421639_101998"/>
<dbReference type="KEGG" id="ccau:EG346_13955"/>
<evidence type="ECO:0000313" key="4">
    <source>
        <dbReference type="Proteomes" id="UP000273270"/>
    </source>
</evidence>
<evidence type="ECO:0000313" key="2">
    <source>
        <dbReference type="EMBL" id="STC94019.1"/>
    </source>
</evidence>
<name>A0A376DSC6_CHRCU</name>
<dbReference type="PROSITE" id="PS51257">
    <property type="entry name" value="PROKAR_LIPOPROTEIN"/>
    <property type="match status" value="1"/>
</dbReference>
<dbReference type="AlphaFoldDB" id="A0A376DSC6"/>
<accession>A0A376DSC6</accession>
<dbReference type="RefSeq" id="WP_123879305.1">
    <property type="nucleotide sequence ID" value="NZ_CP033920.1"/>
</dbReference>
<reference evidence="2 3" key="1">
    <citation type="submission" date="2018-06" db="EMBL/GenBank/DDBJ databases">
        <authorList>
            <consortium name="Pathogen Informatics"/>
            <person name="Doyle S."/>
        </authorList>
    </citation>
    <scope>NUCLEOTIDE SEQUENCE [LARGE SCALE GENOMIC DNA]</scope>
    <source>
        <strain evidence="2 3">NCTC13533</strain>
    </source>
</reference>
<dbReference type="OrthoDB" id="1274277at2"/>
<dbReference type="EMBL" id="UFVQ01000003">
    <property type="protein sequence ID" value="STC94019.1"/>
    <property type="molecule type" value="Genomic_DNA"/>
</dbReference>
<proteinExistence type="predicted"/>
<evidence type="ECO:0000313" key="1">
    <source>
        <dbReference type="EMBL" id="AZA49212.1"/>
    </source>
</evidence>